<gene>
    <name evidence="1" type="ORF">BpHYR1_008561</name>
</gene>
<name>A0A3M7P5W1_BRAPC</name>
<dbReference type="AlphaFoldDB" id="A0A3M7P5W1"/>
<reference evidence="1 2" key="1">
    <citation type="journal article" date="2018" name="Sci. Rep.">
        <title>Genomic signatures of local adaptation to the degree of environmental predictability in rotifers.</title>
        <authorList>
            <person name="Franch-Gras L."/>
            <person name="Hahn C."/>
            <person name="Garcia-Roger E.M."/>
            <person name="Carmona M.J."/>
            <person name="Serra M."/>
            <person name="Gomez A."/>
        </authorList>
    </citation>
    <scope>NUCLEOTIDE SEQUENCE [LARGE SCALE GENOMIC DNA]</scope>
    <source>
        <strain evidence="1">HYR1</strain>
    </source>
</reference>
<dbReference type="EMBL" id="REGN01013073">
    <property type="protein sequence ID" value="RMZ94413.1"/>
    <property type="molecule type" value="Genomic_DNA"/>
</dbReference>
<sequence>LSSEGPKHVQSFQFGSLPITFEWNEIKLGLQNVTVLTSWLHMRPKSANRIETNYTTLINKMQ</sequence>
<dbReference type="Proteomes" id="UP000276133">
    <property type="component" value="Unassembled WGS sequence"/>
</dbReference>
<accession>A0A3M7P5W1</accession>
<evidence type="ECO:0000313" key="1">
    <source>
        <dbReference type="EMBL" id="RMZ94413.1"/>
    </source>
</evidence>
<evidence type="ECO:0000313" key="2">
    <source>
        <dbReference type="Proteomes" id="UP000276133"/>
    </source>
</evidence>
<comment type="caution">
    <text evidence="1">The sequence shown here is derived from an EMBL/GenBank/DDBJ whole genome shotgun (WGS) entry which is preliminary data.</text>
</comment>
<keyword evidence="2" id="KW-1185">Reference proteome</keyword>
<proteinExistence type="predicted"/>
<feature type="non-terminal residue" evidence="1">
    <location>
        <position position="1"/>
    </location>
</feature>
<organism evidence="1 2">
    <name type="scientific">Brachionus plicatilis</name>
    <name type="common">Marine rotifer</name>
    <name type="synonym">Brachionus muelleri</name>
    <dbReference type="NCBI Taxonomy" id="10195"/>
    <lineage>
        <taxon>Eukaryota</taxon>
        <taxon>Metazoa</taxon>
        <taxon>Spiralia</taxon>
        <taxon>Gnathifera</taxon>
        <taxon>Rotifera</taxon>
        <taxon>Eurotatoria</taxon>
        <taxon>Monogononta</taxon>
        <taxon>Pseudotrocha</taxon>
        <taxon>Ploima</taxon>
        <taxon>Brachionidae</taxon>
        <taxon>Brachionus</taxon>
    </lineage>
</organism>
<protein>
    <submittedName>
        <fullName evidence="1">Uncharacterized protein</fullName>
    </submittedName>
</protein>